<evidence type="ECO:0000256" key="1">
    <source>
        <dbReference type="SAM" id="MobiDB-lite"/>
    </source>
</evidence>
<dbReference type="EMBL" id="AVPF01000027">
    <property type="protein sequence ID" value="KGX86989.1"/>
    <property type="molecule type" value="Genomic_DNA"/>
</dbReference>
<feature type="region of interest" description="Disordered" evidence="1">
    <location>
        <begin position="23"/>
        <end position="88"/>
    </location>
</feature>
<dbReference type="eggNOG" id="ENOG502ZPW3">
    <property type="taxonomic scope" value="Bacteria"/>
</dbReference>
<dbReference type="Proteomes" id="UP000030403">
    <property type="component" value="Unassembled WGS sequence"/>
</dbReference>
<feature type="compositionally biased region" description="Basic and acidic residues" evidence="1">
    <location>
        <begin position="62"/>
        <end position="73"/>
    </location>
</feature>
<dbReference type="STRING" id="1385511.GCA_000425225_03355"/>
<keyword evidence="3" id="KW-1185">Reference proteome</keyword>
<sequence>MKKWLYPFAACSLIFILASCQEKPEQEAAANEESTVQKEDKDAAQNDSIENEDKNQSQNENDSEKENKKETEGQKTSSESEENNGTQELTAQLLKQELSLGLPTKEVRSLLGEPNQKVTSDKDGKTMWRYDKKTVDGYSYNAPGNRDSLDYESFINKDVQLIVFVGVEDNKVNSYSIYYYDEQGVPKNYRKNDQFEKTDTMQ</sequence>
<evidence type="ECO:0000313" key="2">
    <source>
        <dbReference type="EMBL" id="KGX86989.1"/>
    </source>
</evidence>
<dbReference type="AlphaFoldDB" id="A0A0A5G4N2"/>
<dbReference type="PROSITE" id="PS51257">
    <property type="entry name" value="PROKAR_LIPOPROTEIN"/>
    <property type="match status" value="1"/>
</dbReference>
<gene>
    <name evidence="2" type="ORF">N783_10700</name>
</gene>
<name>A0A0A5G4N2_9BACI</name>
<evidence type="ECO:0000313" key="3">
    <source>
        <dbReference type="Proteomes" id="UP000030403"/>
    </source>
</evidence>
<accession>A0A0A5G4N2</accession>
<feature type="compositionally biased region" description="Basic and acidic residues" evidence="1">
    <location>
        <begin position="35"/>
        <end position="44"/>
    </location>
</feature>
<feature type="region of interest" description="Disordered" evidence="1">
    <location>
        <begin position="105"/>
        <end position="124"/>
    </location>
</feature>
<reference evidence="2 3" key="1">
    <citation type="submission" date="2013-08" db="EMBL/GenBank/DDBJ databases">
        <authorList>
            <person name="Huang J."/>
            <person name="Wang G."/>
        </authorList>
    </citation>
    <scope>NUCLEOTIDE SEQUENCE [LARGE SCALE GENOMIC DNA]</scope>
    <source>
        <strain evidence="2 3">BH030004</strain>
    </source>
</reference>
<proteinExistence type="predicted"/>
<protein>
    <recommendedName>
        <fullName evidence="4">Lipoprotein SmpA/OmlA domain-containing protein</fullName>
    </recommendedName>
</protein>
<organism evidence="2 3">
    <name type="scientific">Pontibacillus marinus BH030004 = DSM 16465</name>
    <dbReference type="NCBI Taxonomy" id="1385511"/>
    <lineage>
        <taxon>Bacteria</taxon>
        <taxon>Bacillati</taxon>
        <taxon>Bacillota</taxon>
        <taxon>Bacilli</taxon>
        <taxon>Bacillales</taxon>
        <taxon>Bacillaceae</taxon>
        <taxon>Pontibacillus</taxon>
    </lineage>
</organism>
<evidence type="ECO:0008006" key="4">
    <source>
        <dbReference type="Google" id="ProtNLM"/>
    </source>
</evidence>
<dbReference type="RefSeq" id="WP_027446960.1">
    <property type="nucleotide sequence ID" value="NZ_AULJ01000044.1"/>
</dbReference>
<comment type="caution">
    <text evidence="2">The sequence shown here is derived from an EMBL/GenBank/DDBJ whole genome shotgun (WGS) entry which is preliminary data.</text>
</comment>